<dbReference type="KEGG" id="syw:SYNW2430"/>
<dbReference type="InterPro" id="IPR051265">
    <property type="entry name" value="HIBADH-related_NP60_sf"/>
</dbReference>
<dbReference type="InterPro" id="IPR015815">
    <property type="entry name" value="HIBADH-related"/>
</dbReference>
<dbReference type="PIRSF" id="PIRSF000103">
    <property type="entry name" value="HIBADH"/>
    <property type="match status" value="1"/>
</dbReference>
<dbReference type="PANTHER" id="PTHR43580:SF9">
    <property type="entry name" value="GLYOXYLATE_SUCCINIC SEMIALDEHYDE REDUCTASE 1"/>
    <property type="match status" value="1"/>
</dbReference>
<dbReference type="STRING" id="84588.SYNW2430"/>
<keyword evidence="2 7" id="KW-0560">Oxidoreductase</keyword>
<dbReference type="EC" id="1.1.1.31" evidence="7"/>
<dbReference type="GO" id="GO:0051287">
    <property type="term" value="F:NAD binding"/>
    <property type="evidence" value="ECO:0007669"/>
    <property type="project" value="InterPro"/>
</dbReference>
<dbReference type="Pfam" id="PF03446">
    <property type="entry name" value="NAD_binding_2"/>
    <property type="match status" value="1"/>
</dbReference>
<comment type="similarity">
    <text evidence="1">Belongs to the HIBADH-related family.</text>
</comment>
<dbReference type="InterPro" id="IPR036291">
    <property type="entry name" value="NAD(P)-bd_dom_sf"/>
</dbReference>
<dbReference type="eggNOG" id="COG2084">
    <property type="taxonomic scope" value="Bacteria"/>
</dbReference>
<accession>Q7U3K2</accession>
<dbReference type="InterPro" id="IPR006115">
    <property type="entry name" value="6PGDH_NADP-bd"/>
</dbReference>
<dbReference type="InterPro" id="IPR008927">
    <property type="entry name" value="6-PGluconate_DH-like_C_sf"/>
</dbReference>
<dbReference type="InterPro" id="IPR013328">
    <property type="entry name" value="6PGD_dom2"/>
</dbReference>
<dbReference type="Gene3D" id="1.10.1040.10">
    <property type="entry name" value="N-(1-d-carboxylethyl)-l-norvaline Dehydrogenase, domain 2"/>
    <property type="match status" value="1"/>
</dbReference>
<name>Q7U3K2_PARMW</name>
<dbReference type="SUPFAM" id="SSF48179">
    <property type="entry name" value="6-phosphogluconate dehydrogenase C-terminal domain-like"/>
    <property type="match status" value="1"/>
</dbReference>
<evidence type="ECO:0000313" key="7">
    <source>
        <dbReference type="EMBL" id="CAE08945.1"/>
    </source>
</evidence>
<dbReference type="GO" id="GO:0008442">
    <property type="term" value="F:3-hydroxyisobutyrate dehydrogenase activity"/>
    <property type="evidence" value="ECO:0007669"/>
    <property type="project" value="UniProtKB-EC"/>
</dbReference>
<keyword evidence="8" id="KW-1185">Reference proteome</keyword>
<dbReference type="HOGENOM" id="CLU_035117_0_8_3"/>
<keyword evidence="3" id="KW-0520">NAD</keyword>
<organism evidence="7 8">
    <name type="scientific">Parasynechococcus marenigrum (strain WH8102)</name>
    <dbReference type="NCBI Taxonomy" id="84588"/>
    <lineage>
        <taxon>Bacteria</taxon>
        <taxon>Bacillati</taxon>
        <taxon>Cyanobacteriota</taxon>
        <taxon>Cyanophyceae</taxon>
        <taxon>Synechococcales</taxon>
        <taxon>Prochlorococcaceae</taxon>
        <taxon>Parasynechococcus</taxon>
        <taxon>Parasynechococcus marenigrum</taxon>
    </lineage>
</organism>
<feature type="domain" description="6-phosphogluconate dehydrogenase NADP-binding" evidence="5">
    <location>
        <begin position="4"/>
        <end position="154"/>
    </location>
</feature>
<dbReference type="RefSeq" id="WP_011129283.1">
    <property type="nucleotide sequence ID" value="NC_005070.1"/>
</dbReference>
<dbReference type="Proteomes" id="UP000001422">
    <property type="component" value="Chromosome"/>
</dbReference>
<dbReference type="InterPro" id="IPR029154">
    <property type="entry name" value="HIBADH-like_NADP-bd"/>
</dbReference>
<dbReference type="Pfam" id="PF14833">
    <property type="entry name" value="NAD_binding_11"/>
    <property type="match status" value="1"/>
</dbReference>
<evidence type="ECO:0000256" key="2">
    <source>
        <dbReference type="ARBA" id="ARBA00023002"/>
    </source>
</evidence>
<dbReference type="PANTHER" id="PTHR43580">
    <property type="entry name" value="OXIDOREDUCTASE GLYR1-RELATED"/>
    <property type="match status" value="1"/>
</dbReference>
<proteinExistence type="inferred from homology"/>
<sequence length="285" mass="30648">MPSVALLGSGLLGRAIGRRLLDQGVELKVWNRTPERCQTLIQEGAHATPELSSLAEGCSTVITVLRDGPVTQAVVRELGDLRGGCLMPMGTMGITEIRDLADQVQHQNGHCLEAPVLGSKPQALKGELLVMAGGESGLFDQQRPLLEHLSQEPMLVGPIGSGAATKLALNQLIASLTHAFSLSLRLVQQAGVPVETFMAILRPSALYAPTFDKKLQRMLDGHYDDPNFSTALLRKDLHLFLEEATAAGLQIQGLQGLDTLLEQSSGSPLDDLDYCALHELTQESF</sequence>
<evidence type="ECO:0000256" key="3">
    <source>
        <dbReference type="ARBA" id="ARBA00023027"/>
    </source>
</evidence>
<feature type="domain" description="3-hydroxyisobutyrate dehydrogenase-like NAD-binding" evidence="6">
    <location>
        <begin position="160"/>
        <end position="277"/>
    </location>
</feature>
<dbReference type="EMBL" id="BX569695">
    <property type="protein sequence ID" value="CAE08945.1"/>
    <property type="molecule type" value="Genomic_DNA"/>
</dbReference>
<reference evidence="7 8" key="1">
    <citation type="journal article" date="2003" name="Nature">
        <title>The genome of a motile marine Synechococcus.</title>
        <authorList>
            <person name="Palenik B."/>
            <person name="Brahamsha B."/>
            <person name="Larimer F."/>
            <person name="Land M."/>
            <person name="Hauser L."/>
            <person name="Chain P."/>
            <person name="Lamerdin J."/>
            <person name="Regala W."/>
            <person name="Allen E.A."/>
            <person name="McCarren J."/>
            <person name="Paulsen I."/>
            <person name="Dufresne A."/>
            <person name="Partensky F."/>
            <person name="Webb E."/>
            <person name="Waterbury J."/>
        </authorList>
    </citation>
    <scope>NUCLEOTIDE SEQUENCE [LARGE SCALE GENOMIC DNA]</scope>
    <source>
        <strain evidence="7 8">WH8102</strain>
    </source>
</reference>
<dbReference type="AlphaFoldDB" id="Q7U3K2"/>
<evidence type="ECO:0000259" key="5">
    <source>
        <dbReference type="Pfam" id="PF03446"/>
    </source>
</evidence>
<dbReference type="SUPFAM" id="SSF51735">
    <property type="entry name" value="NAD(P)-binding Rossmann-fold domains"/>
    <property type="match status" value="1"/>
</dbReference>
<evidence type="ECO:0000313" key="8">
    <source>
        <dbReference type="Proteomes" id="UP000001422"/>
    </source>
</evidence>
<gene>
    <name evidence="7" type="ordered locus">SYNW2430</name>
</gene>
<evidence type="ECO:0000256" key="1">
    <source>
        <dbReference type="ARBA" id="ARBA00009080"/>
    </source>
</evidence>
<evidence type="ECO:0000259" key="6">
    <source>
        <dbReference type="Pfam" id="PF14833"/>
    </source>
</evidence>
<protein>
    <submittedName>
        <fullName evidence="7">Possible 3-hydroxyacid dehydrogenase</fullName>
        <ecNumber evidence="7">1.1.1.31</ecNumber>
    </submittedName>
</protein>
<dbReference type="Gene3D" id="3.40.50.720">
    <property type="entry name" value="NAD(P)-binding Rossmann-like Domain"/>
    <property type="match status" value="1"/>
</dbReference>
<dbReference type="GO" id="GO:0050661">
    <property type="term" value="F:NADP binding"/>
    <property type="evidence" value="ECO:0007669"/>
    <property type="project" value="InterPro"/>
</dbReference>
<evidence type="ECO:0000256" key="4">
    <source>
        <dbReference type="PIRSR" id="PIRSR000103-1"/>
    </source>
</evidence>
<feature type="active site" evidence="4">
    <location>
        <position position="166"/>
    </location>
</feature>